<dbReference type="AlphaFoldDB" id="A0A8S4GCC0"/>
<evidence type="ECO:0000313" key="3">
    <source>
        <dbReference type="Proteomes" id="UP000653454"/>
    </source>
</evidence>
<dbReference type="Proteomes" id="UP000653454">
    <property type="component" value="Unassembled WGS sequence"/>
</dbReference>
<feature type="region of interest" description="Disordered" evidence="1">
    <location>
        <begin position="101"/>
        <end position="131"/>
    </location>
</feature>
<evidence type="ECO:0000313" key="2">
    <source>
        <dbReference type="EMBL" id="CAG9136492.1"/>
    </source>
</evidence>
<keyword evidence="3" id="KW-1185">Reference proteome</keyword>
<comment type="caution">
    <text evidence="2">The sequence shown here is derived from an EMBL/GenBank/DDBJ whole genome shotgun (WGS) entry which is preliminary data.</text>
</comment>
<protein>
    <submittedName>
        <fullName evidence="2">(diamondback moth) hypothetical protein</fullName>
    </submittedName>
</protein>
<accession>A0A8S4GCC0</accession>
<evidence type="ECO:0000256" key="1">
    <source>
        <dbReference type="SAM" id="MobiDB-lite"/>
    </source>
</evidence>
<organism evidence="2 3">
    <name type="scientific">Plutella xylostella</name>
    <name type="common">Diamondback moth</name>
    <name type="synonym">Plutella maculipennis</name>
    <dbReference type="NCBI Taxonomy" id="51655"/>
    <lineage>
        <taxon>Eukaryota</taxon>
        <taxon>Metazoa</taxon>
        <taxon>Ecdysozoa</taxon>
        <taxon>Arthropoda</taxon>
        <taxon>Hexapoda</taxon>
        <taxon>Insecta</taxon>
        <taxon>Pterygota</taxon>
        <taxon>Neoptera</taxon>
        <taxon>Endopterygota</taxon>
        <taxon>Lepidoptera</taxon>
        <taxon>Glossata</taxon>
        <taxon>Ditrysia</taxon>
        <taxon>Yponomeutoidea</taxon>
        <taxon>Plutellidae</taxon>
        <taxon>Plutella</taxon>
    </lineage>
</organism>
<dbReference type="EMBL" id="CAJHNJ030000143">
    <property type="protein sequence ID" value="CAG9136492.1"/>
    <property type="molecule type" value="Genomic_DNA"/>
</dbReference>
<proteinExistence type="predicted"/>
<gene>
    <name evidence="2" type="ORF">PLXY2_LOCUS14754</name>
</gene>
<feature type="compositionally biased region" description="Basic residues" evidence="1">
    <location>
        <begin position="107"/>
        <end position="118"/>
    </location>
</feature>
<sequence>MAQCFMADRSPLPSVAAISGACASACINCTDIFLMHVATPAHVALVTSALICQLFADRRGGRTSRPLRSLARTLLRHLSIKCSICSVVVSSTPCLFSSAGTSFTRRPPPRHHAPRARPPRAASANHNLPQHIGLPQTTAGLVI</sequence>
<reference evidence="2" key="1">
    <citation type="submission" date="2020-11" db="EMBL/GenBank/DDBJ databases">
        <authorList>
            <person name="Whiteford S."/>
        </authorList>
    </citation>
    <scope>NUCLEOTIDE SEQUENCE</scope>
</reference>
<name>A0A8S4GCC0_PLUXY</name>